<protein>
    <submittedName>
        <fullName evidence="1">Uncharacterized protein</fullName>
    </submittedName>
</protein>
<reference evidence="2" key="1">
    <citation type="submission" date="2011-12" db="EMBL/GenBank/DDBJ databases">
        <title>Complete sequence of Methanoregula formicicum SMSP.</title>
        <authorList>
            <person name="Lucas S."/>
            <person name="Han J."/>
            <person name="Lapidus A."/>
            <person name="Cheng J.-F."/>
            <person name="Goodwin L."/>
            <person name="Pitluck S."/>
            <person name="Peters L."/>
            <person name="Ovchinnikova G."/>
            <person name="Teshima H."/>
            <person name="Detter J.C."/>
            <person name="Han C."/>
            <person name="Tapia R."/>
            <person name="Land M."/>
            <person name="Hauser L."/>
            <person name="Kyrpides N."/>
            <person name="Ivanova N."/>
            <person name="Pagani I."/>
            <person name="Imachi H."/>
            <person name="Tamaki H."/>
            <person name="Sekiguchi Y."/>
            <person name="Kamagata Y."/>
            <person name="Cadillo-Quiroz H."/>
            <person name="Zinder S."/>
            <person name="Liu W.-T."/>
            <person name="Woyke T."/>
        </authorList>
    </citation>
    <scope>NUCLEOTIDE SEQUENCE [LARGE SCALE GENOMIC DNA]</scope>
    <source>
        <strain evidence="2">DSM 22288 / NBRC 105244 / SMSP</strain>
    </source>
</reference>
<gene>
    <name evidence="1" type="ordered locus">Metfor_1927</name>
</gene>
<dbReference type="KEGG" id="mfo:Metfor_1927"/>
<evidence type="ECO:0000313" key="2">
    <source>
        <dbReference type="Proteomes" id="UP000010824"/>
    </source>
</evidence>
<proteinExistence type="predicted"/>
<evidence type="ECO:0000313" key="1">
    <source>
        <dbReference type="EMBL" id="AGB02945.1"/>
    </source>
</evidence>
<dbReference type="STRING" id="593750.Metfor_1927"/>
<sequence>MIQICFPPYNDIFPGSLPFVSREYAPLLYEKNPDGKYIQVIFSPVKTTGTMHTFIVSGGH</sequence>
<organism evidence="1 2">
    <name type="scientific">Methanoregula formicica (strain DSM 22288 / NBRC 105244 / SMSP)</name>
    <dbReference type="NCBI Taxonomy" id="593750"/>
    <lineage>
        <taxon>Archaea</taxon>
        <taxon>Methanobacteriati</taxon>
        <taxon>Methanobacteriota</taxon>
        <taxon>Stenosarchaea group</taxon>
        <taxon>Methanomicrobia</taxon>
        <taxon>Methanomicrobiales</taxon>
        <taxon>Methanoregulaceae</taxon>
        <taxon>Methanoregula</taxon>
    </lineage>
</organism>
<reference evidence="1 2" key="2">
    <citation type="journal article" date="2014" name="Genome Announc.">
        <title>Complete Genome Sequence of Methanoregula formicica SMSPT, a Mesophilic Hydrogenotrophic Methanogen Isolated from a Methanogenic Upflow Anaerobic Sludge Blanket Reactor.</title>
        <authorList>
            <person name="Yamamoto K."/>
            <person name="Tamaki H."/>
            <person name="Cadillo-Quiroz H."/>
            <person name="Imachi H."/>
            <person name="Kyrpides N."/>
            <person name="Woyke T."/>
            <person name="Goodwin L."/>
            <person name="Zinder S.H."/>
            <person name="Kamagata Y."/>
            <person name="Liu W.T."/>
        </authorList>
    </citation>
    <scope>NUCLEOTIDE SEQUENCE [LARGE SCALE GENOMIC DNA]</scope>
    <source>
        <strain evidence="2">DSM 22288 / NBRC 105244 / SMSP</strain>
    </source>
</reference>
<dbReference type="InParanoid" id="L0HFZ0"/>
<name>L0HFZ0_METFS</name>
<dbReference type="EMBL" id="CP003167">
    <property type="protein sequence ID" value="AGB02945.1"/>
    <property type="molecule type" value="Genomic_DNA"/>
</dbReference>
<dbReference type="HOGENOM" id="CLU_2930216_0_0_2"/>
<dbReference type="Proteomes" id="UP000010824">
    <property type="component" value="Chromosome"/>
</dbReference>
<dbReference type="AlphaFoldDB" id="L0HFZ0"/>
<accession>L0HFZ0</accession>
<keyword evidence="2" id="KW-1185">Reference proteome</keyword>